<dbReference type="InterPro" id="IPR043130">
    <property type="entry name" value="CDP-OH_PTrfase_TM_dom"/>
</dbReference>
<keyword evidence="20" id="KW-1185">Reference proteome</keyword>
<accession>A0AAE3DHU1</accession>
<evidence type="ECO:0000256" key="11">
    <source>
        <dbReference type="ARBA" id="ARBA00023098"/>
    </source>
</evidence>
<dbReference type="GO" id="GO:0008444">
    <property type="term" value="F:CDP-diacylglycerol-glycerol-3-phosphate 3-phosphatidyltransferase activity"/>
    <property type="evidence" value="ECO:0007669"/>
    <property type="project" value="UniProtKB-UniRule"/>
</dbReference>
<dbReference type="GO" id="GO:0046474">
    <property type="term" value="P:glycerophospholipid biosynthetic process"/>
    <property type="evidence" value="ECO:0007669"/>
    <property type="project" value="TreeGrafter"/>
</dbReference>
<comment type="subcellular location">
    <subcellularLocation>
        <location evidence="2">Membrane</location>
        <topology evidence="2">Multi-pass membrane protein</topology>
    </subcellularLocation>
</comment>
<dbReference type="InterPro" id="IPR000462">
    <property type="entry name" value="CDP-OH_P_trans"/>
</dbReference>
<keyword evidence="9 18" id="KW-0812">Transmembrane</keyword>
<dbReference type="PIRSF" id="PIRSF000847">
    <property type="entry name" value="Phos_ph_gly_syn"/>
    <property type="match status" value="1"/>
</dbReference>
<dbReference type="EC" id="2.7.8.5" evidence="5 16"/>
<evidence type="ECO:0000256" key="8">
    <source>
        <dbReference type="ARBA" id="ARBA00022679"/>
    </source>
</evidence>
<keyword evidence="8 17" id="KW-0808">Transferase</keyword>
<evidence type="ECO:0000256" key="3">
    <source>
        <dbReference type="ARBA" id="ARBA00005042"/>
    </source>
</evidence>
<dbReference type="Pfam" id="PF01066">
    <property type="entry name" value="CDP-OH_P_transf"/>
    <property type="match status" value="1"/>
</dbReference>
<protein>
    <recommendedName>
        <fullName evidence="6 16">CDP-diacylglycerol--glycerol-3-phosphate 3-phosphatidyltransferase</fullName>
        <ecNumber evidence="5 16">2.7.8.5</ecNumber>
    </recommendedName>
</protein>
<evidence type="ECO:0000256" key="10">
    <source>
        <dbReference type="ARBA" id="ARBA00022989"/>
    </source>
</evidence>
<feature type="transmembrane region" description="Helical" evidence="18">
    <location>
        <begin position="165"/>
        <end position="187"/>
    </location>
</feature>
<evidence type="ECO:0000256" key="7">
    <source>
        <dbReference type="ARBA" id="ARBA00022516"/>
    </source>
</evidence>
<comment type="catalytic activity">
    <reaction evidence="15">
        <text>a CDP-1,2-diacyl-sn-glycerol + sn-glycerol 3-phosphate = a 1,2-diacyl-sn-glycero-3-phospho-(1'-sn-glycero-3'-phosphate) + CMP + H(+)</text>
        <dbReference type="Rhea" id="RHEA:12593"/>
        <dbReference type="ChEBI" id="CHEBI:15378"/>
        <dbReference type="ChEBI" id="CHEBI:57597"/>
        <dbReference type="ChEBI" id="CHEBI:58332"/>
        <dbReference type="ChEBI" id="CHEBI:60110"/>
        <dbReference type="ChEBI" id="CHEBI:60377"/>
        <dbReference type="EC" id="2.7.8.5"/>
    </reaction>
</comment>
<dbReference type="InterPro" id="IPR048254">
    <property type="entry name" value="CDP_ALCOHOL_P_TRANSF_CS"/>
</dbReference>
<keyword evidence="11" id="KW-0443">Lipid metabolism</keyword>
<evidence type="ECO:0000256" key="9">
    <source>
        <dbReference type="ARBA" id="ARBA00022692"/>
    </source>
</evidence>
<evidence type="ECO:0000313" key="19">
    <source>
        <dbReference type="EMBL" id="MCC2137148.1"/>
    </source>
</evidence>
<comment type="caution">
    <text evidence="19">The sequence shown here is derived from an EMBL/GenBank/DDBJ whole genome shotgun (WGS) entry which is preliminary data.</text>
</comment>
<dbReference type="PANTHER" id="PTHR14269:SF62">
    <property type="entry name" value="CDP-DIACYLGLYCEROL--GLYCEROL-3-PHOSPHATE 3-PHOSPHATIDYLTRANSFERASE 1, CHLOROPLASTIC"/>
    <property type="match status" value="1"/>
</dbReference>
<feature type="transmembrane region" description="Helical" evidence="18">
    <location>
        <begin position="74"/>
        <end position="99"/>
    </location>
</feature>
<dbReference type="EMBL" id="JAJEQC010000008">
    <property type="protein sequence ID" value="MCC2137148.1"/>
    <property type="molecule type" value="Genomic_DNA"/>
</dbReference>
<evidence type="ECO:0000313" key="20">
    <source>
        <dbReference type="Proteomes" id="UP001199424"/>
    </source>
</evidence>
<keyword evidence="13" id="KW-0594">Phospholipid biosynthesis</keyword>
<evidence type="ECO:0000256" key="12">
    <source>
        <dbReference type="ARBA" id="ARBA00023136"/>
    </source>
</evidence>
<keyword evidence="12 18" id="KW-0472">Membrane</keyword>
<feature type="transmembrane region" description="Helical" evidence="18">
    <location>
        <begin position="132"/>
        <end position="153"/>
    </location>
</feature>
<comment type="function">
    <text evidence="1">This protein catalyzes the committed step to the synthesis of the acidic phospholipids.</text>
</comment>
<dbReference type="InterPro" id="IPR050324">
    <property type="entry name" value="CDP-alcohol_PTase-I"/>
</dbReference>
<keyword evidence="7" id="KW-0444">Lipid biosynthesis</keyword>
<evidence type="ECO:0000256" key="6">
    <source>
        <dbReference type="ARBA" id="ARBA00014944"/>
    </source>
</evidence>
<sequence length="197" mass="21785">MNLPNKLTMLRIILVPFFVLFMLFSGDIFPHHNLVALAIFGIASYTDHLDGKIARRDHLITNFGKLMDPLADKIMVMSALICFVANGMTNTVFVLLIMIREFAVTSIRLIAVEQGRVIPANNWGKAKTVSQIVAICIVLLTQYILDLGAYGILALPTETLSPIFTWVNFVVMAIATLLAVVSGIIYAKDAKDLFTEL</sequence>
<evidence type="ECO:0000256" key="13">
    <source>
        <dbReference type="ARBA" id="ARBA00023209"/>
    </source>
</evidence>
<evidence type="ECO:0000256" key="17">
    <source>
        <dbReference type="RuleBase" id="RU003750"/>
    </source>
</evidence>
<feature type="transmembrane region" description="Helical" evidence="18">
    <location>
        <begin position="12"/>
        <end position="29"/>
    </location>
</feature>
<keyword evidence="10 18" id="KW-1133">Transmembrane helix</keyword>
<evidence type="ECO:0000256" key="2">
    <source>
        <dbReference type="ARBA" id="ARBA00004141"/>
    </source>
</evidence>
<proteinExistence type="inferred from homology"/>
<comment type="similarity">
    <text evidence="4 17">Belongs to the CDP-alcohol phosphatidyltransferase class-I family.</text>
</comment>
<evidence type="ECO:0000256" key="4">
    <source>
        <dbReference type="ARBA" id="ARBA00010441"/>
    </source>
</evidence>
<evidence type="ECO:0000256" key="18">
    <source>
        <dbReference type="SAM" id="Phobius"/>
    </source>
</evidence>
<dbReference type="NCBIfam" id="TIGR00560">
    <property type="entry name" value="pgsA"/>
    <property type="match status" value="1"/>
</dbReference>
<evidence type="ECO:0000256" key="5">
    <source>
        <dbReference type="ARBA" id="ARBA00013170"/>
    </source>
</evidence>
<dbReference type="Gene3D" id="1.20.120.1760">
    <property type="match status" value="1"/>
</dbReference>
<dbReference type="PANTHER" id="PTHR14269">
    <property type="entry name" value="CDP-DIACYLGLYCEROL--GLYCEROL-3-PHOSPHATE 3-PHOSPHATIDYLTRANSFERASE-RELATED"/>
    <property type="match status" value="1"/>
</dbReference>
<organism evidence="19 20">
    <name type="scientific">Hominenteromicrobium mulieris</name>
    <dbReference type="NCBI Taxonomy" id="2885357"/>
    <lineage>
        <taxon>Bacteria</taxon>
        <taxon>Bacillati</taxon>
        <taxon>Bacillota</taxon>
        <taxon>Clostridia</taxon>
        <taxon>Eubacteriales</taxon>
        <taxon>Oscillospiraceae</taxon>
        <taxon>Hominenteromicrobium</taxon>
    </lineage>
</organism>
<name>A0AAE3DHU1_9FIRM</name>
<reference evidence="19" key="1">
    <citation type="submission" date="2021-10" db="EMBL/GenBank/DDBJ databases">
        <title>Anaerobic single-cell dispensing facilitates the cultivation of human gut bacteria.</title>
        <authorList>
            <person name="Afrizal A."/>
        </authorList>
    </citation>
    <scope>NUCLEOTIDE SEQUENCE</scope>
    <source>
        <strain evidence="19">CLA-AA-H250</strain>
    </source>
</reference>
<evidence type="ECO:0000256" key="15">
    <source>
        <dbReference type="ARBA" id="ARBA00048586"/>
    </source>
</evidence>
<evidence type="ECO:0000256" key="14">
    <source>
        <dbReference type="ARBA" id="ARBA00023264"/>
    </source>
</evidence>
<dbReference type="InterPro" id="IPR004570">
    <property type="entry name" value="Phosphatidylglycerol_P_synth"/>
</dbReference>
<evidence type="ECO:0000256" key="1">
    <source>
        <dbReference type="ARBA" id="ARBA00003973"/>
    </source>
</evidence>
<dbReference type="PROSITE" id="PS00379">
    <property type="entry name" value="CDP_ALCOHOL_P_TRANSF"/>
    <property type="match status" value="1"/>
</dbReference>
<dbReference type="GO" id="GO:0016020">
    <property type="term" value="C:membrane"/>
    <property type="evidence" value="ECO:0007669"/>
    <property type="project" value="UniProtKB-SubCell"/>
</dbReference>
<dbReference type="AlphaFoldDB" id="A0AAE3DHU1"/>
<comment type="pathway">
    <text evidence="3">Phospholipid metabolism; phosphatidylglycerol biosynthesis; phosphatidylglycerol from CDP-diacylglycerol: step 1/2.</text>
</comment>
<dbReference type="Proteomes" id="UP001199424">
    <property type="component" value="Unassembled WGS sequence"/>
</dbReference>
<keyword evidence="14" id="KW-1208">Phospholipid metabolism</keyword>
<dbReference type="RefSeq" id="WP_308449439.1">
    <property type="nucleotide sequence ID" value="NZ_JAJEQC010000008.1"/>
</dbReference>
<evidence type="ECO:0000256" key="16">
    <source>
        <dbReference type="NCBIfam" id="TIGR00560"/>
    </source>
</evidence>
<gene>
    <name evidence="19" type="primary">pgsA</name>
    <name evidence="19" type="ORF">LKD31_08975</name>
</gene>